<keyword evidence="2" id="KW-1185">Reference proteome</keyword>
<evidence type="ECO:0000313" key="1">
    <source>
        <dbReference type="EMBL" id="MBA2932573.1"/>
    </source>
</evidence>
<name>A0A838KZ81_9SPHN</name>
<dbReference type="EMBL" id="JACEIB010000001">
    <property type="protein sequence ID" value="MBA2932573.1"/>
    <property type="molecule type" value="Genomic_DNA"/>
</dbReference>
<gene>
    <name evidence="1" type="ORF">HZF05_00560</name>
</gene>
<proteinExistence type="predicted"/>
<evidence type="ECO:0000313" key="2">
    <source>
        <dbReference type="Proteomes" id="UP000570166"/>
    </source>
</evidence>
<organism evidence="1 2">
    <name type="scientific">Sphingomonas chungangi</name>
    <dbReference type="NCBI Taxonomy" id="2683589"/>
    <lineage>
        <taxon>Bacteria</taxon>
        <taxon>Pseudomonadati</taxon>
        <taxon>Pseudomonadota</taxon>
        <taxon>Alphaproteobacteria</taxon>
        <taxon>Sphingomonadales</taxon>
        <taxon>Sphingomonadaceae</taxon>
        <taxon>Sphingomonas</taxon>
    </lineage>
</organism>
<comment type="caution">
    <text evidence="1">The sequence shown here is derived from an EMBL/GenBank/DDBJ whole genome shotgun (WGS) entry which is preliminary data.</text>
</comment>
<accession>A0A838KZ81</accession>
<protein>
    <submittedName>
        <fullName evidence="1">Uncharacterized protein</fullName>
    </submittedName>
</protein>
<dbReference type="Proteomes" id="UP000570166">
    <property type="component" value="Unassembled WGS sequence"/>
</dbReference>
<dbReference type="AlphaFoldDB" id="A0A838KZ81"/>
<reference evidence="1 2" key="1">
    <citation type="submission" date="2020-07" db="EMBL/GenBank/DDBJ databases">
        <authorList>
            <person name="Sun Q."/>
        </authorList>
    </citation>
    <scope>NUCLEOTIDE SEQUENCE [LARGE SCALE GENOMIC DNA]</scope>
    <source>
        <strain evidence="1 2">CGMCC 1.13654</strain>
    </source>
</reference>
<sequence length="76" mass="8454">MTGSELRDLLVRDLAKSHGGGTARWRKIVGGVKVYSRDTHAHCNWDIRPAGAIHEVAIVERSIDAIRARYPFVDQG</sequence>
<dbReference type="RefSeq" id="WP_160364690.1">
    <property type="nucleotide sequence ID" value="NZ_JACEIB010000001.1"/>
</dbReference>